<dbReference type="EMBL" id="LVLJ01003531">
    <property type="protein sequence ID" value="OAE21070.1"/>
    <property type="molecule type" value="Genomic_DNA"/>
</dbReference>
<organism evidence="2 3">
    <name type="scientific">Marchantia polymorpha subsp. ruderalis</name>
    <dbReference type="NCBI Taxonomy" id="1480154"/>
    <lineage>
        <taxon>Eukaryota</taxon>
        <taxon>Viridiplantae</taxon>
        <taxon>Streptophyta</taxon>
        <taxon>Embryophyta</taxon>
        <taxon>Marchantiophyta</taxon>
        <taxon>Marchantiopsida</taxon>
        <taxon>Marchantiidae</taxon>
        <taxon>Marchantiales</taxon>
        <taxon>Marchantiaceae</taxon>
        <taxon>Marchantia</taxon>
    </lineage>
</organism>
<evidence type="ECO:0000256" key="1">
    <source>
        <dbReference type="SAM" id="SignalP"/>
    </source>
</evidence>
<keyword evidence="3" id="KW-1185">Reference proteome</keyword>
<gene>
    <name evidence="2" type="ORF">AXG93_421s1200</name>
</gene>
<dbReference type="AlphaFoldDB" id="A0A176VJL6"/>
<sequence length="93" mass="10326">MLGITSNLLLLLLLILQWAGRFSQYYDSSALPCPALLWALGYGLWTLERGASVGRIEGLEHESWPVASQKALDLASLALQPDEGTKKSRRGWR</sequence>
<protein>
    <submittedName>
        <fullName evidence="2">Uncharacterized protein</fullName>
    </submittedName>
</protein>
<proteinExistence type="predicted"/>
<feature type="chain" id="PRO_5008051837" evidence="1">
    <location>
        <begin position="24"/>
        <end position="93"/>
    </location>
</feature>
<keyword evidence="1" id="KW-0732">Signal</keyword>
<accession>A0A176VJL6</accession>
<comment type="caution">
    <text evidence="2">The sequence shown here is derived from an EMBL/GenBank/DDBJ whole genome shotgun (WGS) entry which is preliminary data.</text>
</comment>
<dbReference type="Proteomes" id="UP000077202">
    <property type="component" value="Unassembled WGS sequence"/>
</dbReference>
<reference evidence="2" key="1">
    <citation type="submission" date="2016-03" db="EMBL/GenBank/DDBJ databases">
        <title>Mechanisms controlling the formation of the plant cell surface in tip-growing cells are functionally conserved among land plants.</title>
        <authorList>
            <person name="Honkanen S."/>
            <person name="Jones V.A."/>
            <person name="Morieri G."/>
            <person name="Champion C."/>
            <person name="Hetherington A.J."/>
            <person name="Kelly S."/>
            <person name="Saint-Marcoux D."/>
            <person name="Proust H."/>
            <person name="Prescott H."/>
            <person name="Dolan L."/>
        </authorList>
    </citation>
    <scope>NUCLEOTIDE SEQUENCE [LARGE SCALE GENOMIC DNA]</scope>
    <source>
        <tissue evidence="2">Whole gametophyte</tissue>
    </source>
</reference>
<evidence type="ECO:0000313" key="2">
    <source>
        <dbReference type="EMBL" id="OAE21070.1"/>
    </source>
</evidence>
<feature type="signal peptide" evidence="1">
    <location>
        <begin position="1"/>
        <end position="23"/>
    </location>
</feature>
<evidence type="ECO:0000313" key="3">
    <source>
        <dbReference type="Proteomes" id="UP000077202"/>
    </source>
</evidence>
<name>A0A176VJL6_MARPO</name>